<reference evidence="3 4" key="1">
    <citation type="submission" date="2023-10" db="EMBL/GenBank/DDBJ databases">
        <authorList>
            <person name="Maclean D."/>
            <person name="Macfadyen A."/>
        </authorList>
    </citation>
    <scope>NUCLEOTIDE SEQUENCE [LARGE SCALE GENOMIC DNA]</scope>
</reference>
<dbReference type="AlphaFoldDB" id="A0AAV1I158"/>
<name>A0AAV1I158_9CHLO</name>
<organism evidence="3 4">
    <name type="scientific">Coccomyxa viridis</name>
    <dbReference type="NCBI Taxonomy" id="1274662"/>
    <lineage>
        <taxon>Eukaryota</taxon>
        <taxon>Viridiplantae</taxon>
        <taxon>Chlorophyta</taxon>
        <taxon>core chlorophytes</taxon>
        <taxon>Trebouxiophyceae</taxon>
        <taxon>Trebouxiophyceae incertae sedis</taxon>
        <taxon>Coccomyxaceae</taxon>
        <taxon>Coccomyxa</taxon>
    </lineage>
</organism>
<proteinExistence type="predicted"/>
<evidence type="ECO:0000313" key="3">
    <source>
        <dbReference type="EMBL" id="CAK0770329.1"/>
    </source>
</evidence>
<dbReference type="PANTHER" id="PTHR46115">
    <property type="entry name" value="THIOREDOXIN-LIKE PROTEIN 1"/>
    <property type="match status" value="1"/>
</dbReference>
<dbReference type="Pfam" id="PF00085">
    <property type="entry name" value="Thioredoxin"/>
    <property type="match status" value="1"/>
</dbReference>
<dbReference type="FunFam" id="3.40.30.10:FF:000245">
    <property type="entry name" value="Thioredoxin"/>
    <property type="match status" value="1"/>
</dbReference>
<dbReference type="PROSITE" id="PS00194">
    <property type="entry name" value="THIOREDOXIN_1"/>
    <property type="match status" value="1"/>
</dbReference>
<keyword evidence="1" id="KW-1015">Disulfide bond</keyword>
<dbReference type="EMBL" id="CAUYUE010000004">
    <property type="protein sequence ID" value="CAK0770329.1"/>
    <property type="molecule type" value="Genomic_DNA"/>
</dbReference>
<sequence length="147" mass="16125">MLQSVRHLGPVSRRARLLPTQASLLSVGRAFSADAEASSVLEVRSDEEFTRELASAGEEGKLTVVDYTAAWCGPCKVIAPVFKQLSQQYPQARFLKIDIDEPKVEKTVTESNIGSVPTFAFFKKGKELARVMGADVVSLRNQLQKLA</sequence>
<accession>A0AAV1I158</accession>
<dbReference type="InterPro" id="IPR036249">
    <property type="entry name" value="Thioredoxin-like_sf"/>
</dbReference>
<gene>
    <name evidence="3" type="ORF">CVIRNUC_003756</name>
</gene>
<comment type="caution">
    <text evidence="3">The sequence shown here is derived from an EMBL/GenBank/DDBJ whole genome shotgun (WGS) entry which is preliminary data.</text>
</comment>
<keyword evidence="4" id="KW-1185">Reference proteome</keyword>
<evidence type="ECO:0000313" key="4">
    <source>
        <dbReference type="Proteomes" id="UP001314263"/>
    </source>
</evidence>
<dbReference type="InterPro" id="IPR013766">
    <property type="entry name" value="Thioredoxin_domain"/>
</dbReference>
<dbReference type="PROSITE" id="PS51352">
    <property type="entry name" value="THIOREDOXIN_2"/>
    <property type="match status" value="1"/>
</dbReference>
<evidence type="ECO:0000259" key="2">
    <source>
        <dbReference type="PROSITE" id="PS51352"/>
    </source>
</evidence>
<dbReference type="InterPro" id="IPR017937">
    <property type="entry name" value="Thioredoxin_CS"/>
</dbReference>
<protein>
    <recommendedName>
        <fullName evidence="2">Thioredoxin domain-containing protein</fullName>
    </recommendedName>
</protein>
<dbReference type="PRINTS" id="PR00421">
    <property type="entry name" value="THIOREDOXIN"/>
</dbReference>
<evidence type="ECO:0000256" key="1">
    <source>
        <dbReference type="ARBA" id="ARBA00023157"/>
    </source>
</evidence>
<dbReference type="Gene3D" id="3.40.30.10">
    <property type="entry name" value="Glutaredoxin"/>
    <property type="match status" value="1"/>
</dbReference>
<dbReference type="Proteomes" id="UP001314263">
    <property type="component" value="Unassembled WGS sequence"/>
</dbReference>
<feature type="domain" description="Thioredoxin" evidence="2">
    <location>
        <begin position="22"/>
        <end position="147"/>
    </location>
</feature>
<dbReference type="SUPFAM" id="SSF52833">
    <property type="entry name" value="Thioredoxin-like"/>
    <property type="match status" value="1"/>
</dbReference>
<dbReference type="CDD" id="cd02947">
    <property type="entry name" value="TRX_family"/>
    <property type="match status" value="1"/>
</dbReference>